<keyword evidence="1 6" id="KW-0808">Transferase</keyword>
<gene>
    <name evidence="6 8" type="primary">menD</name>
    <name evidence="8" type="ORF">G3567_03475</name>
</gene>
<dbReference type="Pfam" id="PF02776">
    <property type="entry name" value="TPP_enzyme_N"/>
    <property type="match status" value="1"/>
</dbReference>
<dbReference type="PANTHER" id="PTHR42916">
    <property type="entry name" value="2-SUCCINYL-5-ENOLPYRUVYL-6-HYDROXY-3-CYCLOHEXENE-1-CARBOXYLATE SYNTHASE"/>
    <property type="match status" value="1"/>
</dbReference>
<dbReference type="RefSeq" id="WP_164003937.1">
    <property type="nucleotide sequence ID" value="NZ_JAAIKD010000002.1"/>
</dbReference>
<accession>A0A6B3QZM3</accession>
<dbReference type="PANTHER" id="PTHR42916:SF1">
    <property type="entry name" value="PROTEIN PHYLLO, CHLOROPLASTIC"/>
    <property type="match status" value="1"/>
</dbReference>
<dbReference type="Gene3D" id="3.40.50.970">
    <property type="match status" value="2"/>
</dbReference>
<evidence type="ECO:0000313" key="9">
    <source>
        <dbReference type="Proteomes" id="UP000478505"/>
    </source>
</evidence>
<keyword evidence="9" id="KW-1185">Reference proteome</keyword>
<sequence>MNSMYSSIPTAQLIVELCVQNGIKHVVISPGSRNAPLTITLANHPKIKAYSIVDERCAAFFALGMTQRFNAPVAVVCTSGSALLNYYPAVSEAFYSNLPLVVISADRPSHLIDIGDGQTIRQQHVFKNHIAYSANLKGDFHQSEDASILEYNAQEIHKALQTAIRNQGPVHINAPFDEPLYHKTNSLSIDVPELDALKPESTEFDASDFIRSWNSSTKKLVLAGVNLDEEIDEAVLKSLSEDPSVIVMTEITSNISHPNFFTNIDSILAPIELEENTLELFEALQPEVLITFGGLIVSKKVKKFLREFQPQKHFHIDPSEANDTFFCLSQHFETMVSSFFERVNPSLRQLDSSYFESWNGIRLKTLEYRSSYKNEIGFSDFAFYYSLFENLPQDETVHFANSSSIRYANLFDSRREIKAFANRGTSGIDGSTSTAIGYAVASQEPTTLVTGDLSFFYDSNALWNKYIPKTFKIILLNNAGGGIFRILPGNKEEAYFANYFETTHDLHAKHLCDMYQIQYTEARSLEQVDKELPSFFERNASPQLIEIFTPRLENDKVLLAYFDYLKTHIDFQSVLKRRPAESNPN</sequence>
<dbReference type="AlphaFoldDB" id="A0A6B3QZM3"/>
<dbReference type="HAMAP" id="MF_01659">
    <property type="entry name" value="MenD"/>
    <property type="match status" value="1"/>
</dbReference>
<comment type="subunit">
    <text evidence="6">Homodimer.</text>
</comment>
<name>A0A6B3QZM3_9FLAO</name>
<dbReference type="PIRSF" id="PIRSF004983">
    <property type="entry name" value="MenD"/>
    <property type="match status" value="1"/>
</dbReference>
<organism evidence="8 9">
    <name type="scientific">Psychroflexus aurantiacus</name>
    <dbReference type="NCBI Taxonomy" id="2709310"/>
    <lineage>
        <taxon>Bacteria</taxon>
        <taxon>Pseudomonadati</taxon>
        <taxon>Bacteroidota</taxon>
        <taxon>Flavobacteriia</taxon>
        <taxon>Flavobacteriales</taxon>
        <taxon>Flavobacteriaceae</taxon>
        <taxon>Psychroflexus</taxon>
    </lineage>
</organism>
<dbReference type="GO" id="GO:0009234">
    <property type="term" value="P:menaquinone biosynthetic process"/>
    <property type="evidence" value="ECO:0007669"/>
    <property type="project" value="UniProtKB-UniRule"/>
</dbReference>
<evidence type="ECO:0000256" key="3">
    <source>
        <dbReference type="ARBA" id="ARBA00022842"/>
    </source>
</evidence>
<dbReference type="InterPro" id="IPR029061">
    <property type="entry name" value="THDP-binding"/>
</dbReference>
<evidence type="ECO:0000256" key="5">
    <source>
        <dbReference type="ARBA" id="ARBA00023211"/>
    </source>
</evidence>
<evidence type="ECO:0000259" key="7">
    <source>
        <dbReference type="Pfam" id="PF02776"/>
    </source>
</evidence>
<dbReference type="NCBIfam" id="TIGR00173">
    <property type="entry name" value="menD"/>
    <property type="match status" value="1"/>
</dbReference>
<comment type="similarity">
    <text evidence="6">Belongs to the TPP enzyme family. MenD subfamily.</text>
</comment>
<dbReference type="EMBL" id="JAAIKD010000002">
    <property type="protein sequence ID" value="NEV93208.1"/>
    <property type="molecule type" value="Genomic_DNA"/>
</dbReference>
<dbReference type="GO" id="GO:0030145">
    <property type="term" value="F:manganese ion binding"/>
    <property type="evidence" value="ECO:0007669"/>
    <property type="project" value="UniProtKB-UniRule"/>
</dbReference>
<comment type="cofactor">
    <cofactor evidence="6">
        <name>Mg(2+)</name>
        <dbReference type="ChEBI" id="CHEBI:18420"/>
    </cofactor>
    <cofactor evidence="6">
        <name>Mn(2+)</name>
        <dbReference type="ChEBI" id="CHEBI:29035"/>
    </cofactor>
</comment>
<evidence type="ECO:0000313" key="8">
    <source>
        <dbReference type="EMBL" id="NEV93208.1"/>
    </source>
</evidence>
<evidence type="ECO:0000256" key="6">
    <source>
        <dbReference type="HAMAP-Rule" id="MF_01659"/>
    </source>
</evidence>
<dbReference type="UniPathway" id="UPA01057">
    <property type="reaction ID" value="UER00164"/>
</dbReference>
<evidence type="ECO:0000256" key="2">
    <source>
        <dbReference type="ARBA" id="ARBA00022723"/>
    </source>
</evidence>
<dbReference type="SUPFAM" id="SSF52518">
    <property type="entry name" value="Thiamin diphosphate-binding fold (THDP-binding)"/>
    <property type="match status" value="2"/>
</dbReference>
<dbReference type="GO" id="GO:0000287">
    <property type="term" value="F:magnesium ion binding"/>
    <property type="evidence" value="ECO:0007669"/>
    <property type="project" value="UniProtKB-UniRule"/>
</dbReference>
<dbReference type="CDD" id="cd02009">
    <property type="entry name" value="TPP_SHCHC_synthase"/>
    <property type="match status" value="1"/>
</dbReference>
<dbReference type="InterPro" id="IPR004433">
    <property type="entry name" value="MenaQ_synth_MenD"/>
</dbReference>
<reference evidence="8 9" key="1">
    <citation type="submission" date="2020-02" db="EMBL/GenBank/DDBJ databases">
        <title>Flavobacteriaceae Psychroflexus bacterium YR1-1, complete genome.</title>
        <authorList>
            <person name="Li Y."/>
            <person name="Wu S."/>
        </authorList>
    </citation>
    <scope>NUCLEOTIDE SEQUENCE [LARGE SCALE GENOMIC DNA]</scope>
    <source>
        <strain evidence="8 9">YR1-1</strain>
    </source>
</reference>
<dbReference type="GO" id="GO:0030976">
    <property type="term" value="F:thiamine pyrophosphate binding"/>
    <property type="evidence" value="ECO:0007669"/>
    <property type="project" value="UniProtKB-UniRule"/>
</dbReference>
<dbReference type="Gene3D" id="3.40.50.1220">
    <property type="entry name" value="TPP-binding domain"/>
    <property type="match status" value="1"/>
</dbReference>
<dbReference type="UniPathway" id="UPA00079"/>
<evidence type="ECO:0000256" key="1">
    <source>
        <dbReference type="ARBA" id="ARBA00022679"/>
    </source>
</evidence>
<comment type="cofactor">
    <cofactor evidence="6">
        <name>thiamine diphosphate</name>
        <dbReference type="ChEBI" id="CHEBI:58937"/>
    </cofactor>
    <text evidence="6">Binds 1 thiamine pyrophosphate per subunit.</text>
</comment>
<proteinExistence type="inferred from homology"/>
<keyword evidence="3 6" id="KW-0460">Magnesium</keyword>
<dbReference type="Proteomes" id="UP000478505">
    <property type="component" value="Unassembled WGS sequence"/>
</dbReference>
<protein>
    <recommendedName>
        <fullName evidence="6">2-succinyl-5-enolpyruvyl-6-hydroxy-3-cyclohexene-1-carboxylate synthase</fullName>
        <shortName evidence="6">SEPHCHC synthase</shortName>
        <ecNumber evidence="6">2.2.1.9</ecNumber>
    </recommendedName>
    <alternativeName>
        <fullName evidence="6">Menaquinone biosynthesis protein MenD</fullName>
    </alternativeName>
</protein>
<keyword evidence="6" id="KW-0474">Menaquinone biosynthesis</keyword>
<dbReference type="InterPro" id="IPR012001">
    <property type="entry name" value="Thiamin_PyroP_enz_TPP-bd_dom"/>
</dbReference>
<comment type="caution">
    <text evidence="8">The sequence shown here is derived from an EMBL/GenBank/DDBJ whole genome shotgun (WGS) entry which is preliminary data.</text>
</comment>
<keyword evidence="2 6" id="KW-0479">Metal-binding</keyword>
<dbReference type="GO" id="GO:0070204">
    <property type="term" value="F:2-succinyl-5-enolpyruvyl-6-hydroxy-3-cyclohexene-1-carboxylic-acid synthase activity"/>
    <property type="evidence" value="ECO:0007669"/>
    <property type="project" value="UniProtKB-UniRule"/>
</dbReference>
<dbReference type="EC" id="2.2.1.9" evidence="6"/>
<comment type="pathway">
    <text evidence="6">Quinol/quinone metabolism; menaquinone biosynthesis.</text>
</comment>
<dbReference type="CDD" id="cd07037">
    <property type="entry name" value="TPP_PYR_MenD"/>
    <property type="match status" value="1"/>
</dbReference>
<evidence type="ECO:0000256" key="4">
    <source>
        <dbReference type="ARBA" id="ARBA00023052"/>
    </source>
</evidence>
<keyword evidence="4 6" id="KW-0786">Thiamine pyrophosphate</keyword>
<feature type="domain" description="Thiamine pyrophosphate enzyme N-terminal TPP-binding" evidence="7">
    <location>
        <begin position="10"/>
        <end position="126"/>
    </location>
</feature>
<keyword evidence="5 6" id="KW-0464">Manganese</keyword>
<comment type="catalytic activity">
    <reaction evidence="6">
        <text>isochorismate + 2-oxoglutarate + H(+) = 5-enolpyruvoyl-6-hydroxy-2-succinyl-cyclohex-3-ene-1-carboxylate + CO2</text>
        <dbReference type="Rhea" id="RHEA:25593"/>
        <dbReference type="ChEBI" id="CHEBI:15378"/>
        <dbReference type="ChEBI" id="CHEBI:16526"/>
        <dbReference type="ChEBI" id="CHEBI:16810"/>
        <dbReference type="ChEBI" id="CHEBI:29780"/>
        <dbReference type="ChEBI" id="CHEBI:58818"/>
        <dbReference type="EC" id="2.2.1.9"/>
    </reaction>
</comment>
<comment type="function">
    <text evidence="6">Catalyzes the thiamine diphosphate-dependent decarboxylation of 2-oxoglutarate and the subsequent addition of the resulting succinic semialdehyde-thiamine pyrophosphate anion to isochorismate to yield 2-succinyl-5-enolpyruvyl-6-hydroxy-3-cyclohexene-1-carboxylate (SEPHCHC).</text>
</comment>
<comment type="pathway">
    <text evidence="6">Quinol/quinone metabolism; 1,4-dihydroxy-2-naphthoate biosynthesis; 1,4-dihydroxy-2-naphthoate from chorismate: step 2/7.</text>
</comment>